<dbReference type="Gene3D" id="3.30.110.20">
    <property type="entry name" value="Alba-like domain"/>
    <property type="match status" value="1"/>
</dbReference>
<sequence length="341" mass="36703">MDKYRKAKPTTKPSEPNQVRVGEFAHAFHDKKKHVAKVKKLLRNGAVVVTAHDTAIVNAVTVAELVKSTLACVHSVVHISTVNIEEIYEPLEEGLDVVTVPKRVSAISIHLSTDATTINTADASYTQPLSPRQVARKPQQDGTPPLSDGASKHRTPRPVRQAVATTEEASPLPETVEEKSPAPKKRRDKKPRAVVDPVPIENSTVEAGAALDVDVALKKGSQSRKPRKHSNERNAAGEHSGNTANGAPIDRPARRGSRRGSTETAQVVVPSNDATVVQVDAAPTKSERAPRRNNRGPRPDTAPTNGEAKQGGEPDGRPATGRGRRHRGKSEASNSKQEQEQ</sequence>
<feature type="region of interest" description="Disordered" evidence="2">
    <location>
        <begin position="218"/>
        <end position="341"/>
    </location>
</feature>
<evidence type="ECO:0000256" key="1">
    <source>
        <dbReference type="ARBA" id="ARBA00008018"/>
    </source>
</evidence>
<evidence type="ECO:0000313" key="4">
    <source>
        <dbReference type="Proteomes" id="UP000030745"/>
    </source>
</evidence>
<gene>
    <name evidence="3" type="ORF">SPRG_06360</name>
</gene>
<dbReference type="RefSeq" id="XP_012201129.1">
    <property type="nucleotide sequence ID" value="XM_012345739.1"/>
</dbReference>
<comment type="similarity">
    <text evidence="1">Belongs to the histone-like Alba family.</text>
</comment>
<proteinExistence type="inferred from homology"/>
<evidence type="ECO:0008006" key="5">
    <source>
        <dbReference type="Google" id="ProtNLM"/>
    </source>
</evidence>
<dbReference type="GO" id="GO:0003723">
    <property type="term" value="F:RNA binding"/>
    <property type="evidence" value="ECO:0007669"/>
    <property type="project" value="TreeGrafter"/>
</dbReference>
<dbReference type="OrthoDB" id="424402at2759"/>
<dbReference type="PANTHER" id="PTHR13516:SF4">
    <property type="entry name" value="FI09323P"/>
    <property type="match status" value="1"/>
</dbReference>
<name>A0A067CGL4_SAPPC</name>
<reference evidence="3 4" key="1">
    <citation type="journal article" date="2013" name="PLoS Genet.">
        <title>Distinctive expansion of potential virulence genes in the genome of the oomycete fish pathogen Saprolegnia parasitica.</title>
        <authorList>
            <person name="Jiang R.H."/>
            <person name="de Bruijn I."/>
            <person name="Haas B.J."/>
            <person name="Belmonte R."/>
            <person name="Lobach L."/>
            <person name="Christie J."/>
            <person name="van den Ackerveken G."/>
            <person name="Bottin A."/>
            <person name="Bulone V."/>
            <person name="Diaz-Moreno S.M."/>
            <person name="Dumas B."/>
            <person name="Fan L."/>
            <person name="Gaulin E."/>
            <person name="Govers F."/>
            <person name="Grenville-Briggs L.J."/>
            <person name="Horner N.R."/>
            <person name="Levin J.Z."/>
            <person name="Mammella M."/>
            <person name="Meijer H.J."/>
            <person name="Morris P."/>
            <person name="Nusbaum C."/>
            <person name="Oome S."/>
            <person name="Phillips A.J."/>
            <person name="van Rooyen D."/>
            <person name="Rzeszutek E."/>
            <person name="Saraiva M."/>
            <person name="Secombes C.J."/>
            <person name="Seidl M.F."/>
            <person name="Snel B."/>
            <person name="Stassen J.H."/>
            <person name="Sykes S."/>
            <person name="Tripathy S."/>
            <person name="van den Berg H."/>
            <person name="Vega-Arreguin J.C."/>
            <person name="Wawra S."/>
            <person name="Young S.K."/>
            <person name="Zeng Q."/>
            <person name="Dieguez-Uribeondo J."/>
            <person name="Russ C."/>
            <person name="Tyler B.M."/>
            <person name="van West P."/>
        </authorList>
    </citation>
    <scope>NUCLEOTIDE SEQUENCE [LARGE SCALE GENOMIC DNA]</scope>
    <source>
        <strain evidence="3 4">CBS 223.65</strain>
    </source>
</reference>
<evidence type="ECO:0000313" key="3">
    <source>
        <dbReference type="EMBL" id="KDO28310.1"/>
    </source>
</evidence>
<feature type="compositionally biased region" description="Polar residues" evidence="2">
    <location>
        <begin position="331"/>
        <end position="341"/>
    </location>
</feature>
<organism evidence="3 4">
    <name type="scientific">Saprolegnia parasitica (strain CBS 223.65)</name>
    <dbReference type="NCBI Taxonomy" id="695850"/>
    <lineage>
        <taxon>Eukaryota</taxon>
        <taxon>Sar</taxon>
        <taxon>Stramenopiles</taxon>
        <taxon>Oomycota</taxon>
        <taxon>Saprolegniomycetes</taxon>
        <taxon>Saprolegniales</taxon>
        <taxon>Saprolegniaceae</taxon>
        <taxon>Saprolegnia</taxon>
    </lineage>
</organism>
<dbReference type="KEGG" id="spar:SPRG_06360"/>
<dbReference type="SUPFAM" id="SSF82704">
    <property type="entry name" value="AlbA-like"/>
    <property type="match status" value="1"/>
</dbReference>
<feature type="region of interest" description="Disordered" evidence="2">
    <location>
        <begin position="125"/>
        <end position="198"/>
    </location>
</feature>
<dbReference type="PANTHER" id="PTHR13516">
    <property type="entry name" value="RIBONUCLEASE P SUBUNIT P25"/>
    <property type="match status" value="1"/>
</dbReference>
<dbReference type="InterPro" id="IPR051958">
    <property type="entry name" value="Alba-like_NAB"/>
</dbReference>
<dbReference type="STRING" id="695850.A0A067CGL4"/>
<dbReference type="AlphaFoldDB" id="A0A067CGL4"/>
<keyword evidence="4" id="KW-1185">Reference proteome</keyword>
<dbReference type="VEuPathDB" id="FungiDB:SPRG_06360"/>
<evidence type="ECO:0000256" key="2">
    <source>
        <dbReference type="SAM" id="MobiDB-lite"/>
    </source>
</evidence>
<dbReference type="InterPro" id="IPR036882">
    <property type="entry name" value="Alba-like_dom_sf"/>
</dbReference>
<dbReference type="EMBL" id="KK583212">
    <property type="protein sequence ID" value="KDO28310.1"/>
    <property type="molecule type" value="Genomic_DNA"/>
</dbReference>
<accession>A0A067CGL4</accession>
<feature type="compositionally biased region" description="Basic residues" evidence="2">
    <location>
        <begin position="182"/>
        <end position="192"/>
    </location>
</feature>
<dbReference type="OMA" id="DYQQYEA"/>
<protein>
    <recommendedName>
        <fullName evidence="5">DNA/RNA-binding protein Alba-like domain-containing protein</fullName>
    </recommendedName>
</protein>
<dbReference type="Proteomes" id="UP000030745">
    <property type="component" value="Unassembled WGS sequence"/>
</dbReference>
<dbReference type="GeneID" id="24128709"/>